<sequence length="597" mass="67795">MAARVGRNLVLLWTLRGANTHLCGGRNPVHPLLHDRQSAVDRKTYSLSLYRNLCMKPDQRLESTTGQQHTCRENMFTSLVSMGFTDTQVEQLARRTLNKCTDQTVIQHLATLSTLVTLGFSPSSLLKILNMCPELYQVKGALLQQRVDNLRKLGLLEGSLQRVVSHYPKILTVPIKRVTGMSRFLREKCLLSAQQVTDVLRDSPAIVLEDTSRLEYRFQYAYFRMGIQQEEMVKSGLFRVSTEEVQEEEGLESSDSEEEDEEDDEMVISMAPHHELSSAGAGGVEMSNITEQWYMDLQSWHMELFLIPTTAFTALALVADPLLMASILFSRALRQETRYLLLANTLLADTIFLVLNLATLICNSLGVRMVRPLCELVTTASVTAYCCSILTITLMVGDTYVAVRWPLHYHDRLPPSRTRKILAGVWLVAAMYPVSLVIVIEVLEESIPWRQPVCLVLLSMSFMGKEMMVGMHMYFFIAAALCTSLIMYCYIRLYAITKTSGIWQSRYSRARVTMMAHGIMLLLYFGPGLIFTVELVLFHRESVGHITSLWINMVNMSVLMPLPRACAPLLYGLRYREIHDTLLLLFHRRRLSQVTAA</sequence>
<dbReference type="AlphaFoldDB" id="A0A8T2NVP2"/>
<feature type="transmembrane region" description="Helical" evidence="8">
    <location>
        <begin position="382"/>
        <end position="401"/>
    </location>
</feature>
<evidence type="ECO:0000256" key="9">
    <source>
        <dbReference type="SAM" id="SignalP"/>
    </source>
</evidence>
<dbReference type="OrthoDB" id="9943226at2759"/>
<dbReference type="InterPro" id="IPR038538">
    <property type="entry name" value="MTERF_sf"/>
</dbReference>
<evidence type="ECO:0000313" key="12">
    <source>
        <dbReference type="Proteomes" id="UP000824540"/>
    </source>
</evidence>
<dbReference type="Gene3D" id="1.25.70.10">
    <property type="entry name" value="Transcription termination factor 3, mitochondrial"/>
    <property type="match status" value="1"/>
</dbReference>
<gene>
    <name evidence="11" type="ORF">JZ751_014148</name>
</gene>
<feature type="transmembrane region" description="Helical" evidence="8">
    <location>
        <begin position="421"/>
        <end position="440"/>
    </location>
</feature>
<feature type="signal peptide" evidence="9">
    <location>
        <begin position="1"/>
        <end position="20"/>
    </location>
</feature>
<feature type="transmembrane region" description="Helical" evidence="8">
    <location>
        <begin position="471"/>
        <end position="491"/>
    </location>
</feature>
<evidence type="ECO:0000313" key="11">
    <source>
        <dbReference type="EMBL" id="KAG9343171.1"/>
    </source>
</evidence>
<evidence type="ECO:0000256" key="7">
    <source>
        <dbReference type="SAM" id="MobiDB-lite"/>
    </source>
</evidence>
<evidence type="ECO:0000259" key="10">
    <source>
        <dbReference type="PROSITE" id="PS50262"/>
    </source>
</evidence>
<feature type="transmembrane region" description="Helical" evidence="8">
    <location>
        <begin position="512"/>
        <end position="537"/>
    </location>
</feature>
<keyword evidence="5 8" id="KW-1133">Transmembrane helix</keyword>
<evidence type="ECO:0000256" key="3">
    <source>
        <dbReference type="ARBA" id="ARBA00022692"/>
    </source>
</evidence>
<comment type="similarity">
    <text evidence="2">Belongs to the mTERF family.</text>
</comment>
<dbReference type="EMBL" id="JAFBMS010000024">
    <property type="protein sequence ID" value="KAG9343171.1"/>
    <property type="molecule type" value="Genomic_DNA"/>
</dbReference>
<keyword evidence="6 8" id="KW-0472">Membrane</keyword>
<dbReference type="GO" id="GO:0004930">
    <property type="term" value="F:G protein-coupled receptor activity"/>
    <property type="evidence" value="ECO:0007669"/>
    <property type="project" value="InterPro"/>
</dbReference>
<evidence type="ECO:0000256" key="8">
    <source>
        <dbReference type="SAM" id="Phobius"/>
    </source>
</evidence>
<accession>A0A8T2NVP2</accession>
<evidence type="ECO:0000256" key="4">
    <source>
        <dbReference type="ARBA" id="ARBA00022946"/>
    </source>
</evidence>
<dbReference type="Proteomes" id="UP000824540">
    <property type="component" value="Unassembled WGS sequence"/>
</dbReference>
<feature type="region of interest" description="Disordered" evidence="7">
    <location>
        <begin position="243"/>
        <end position="264"/>
    </location>
</feature>
<feature type="compositionally biased region" description="Acidic residues" evidence="7">
    <location>
        <begin position="244"/>
        <end position="264"/>
    </location>
</feature>
<feature type="transmembrane region" description="Helical" evidence="8">
    <location>
        <begin position="305"/>
        <end position="329"/>
    </location>
</feature>
<comment type="caution">
    <text evidence="11">The sequence shown here is derived from an EMBL/GenBank/DDBJ whole genome shotgun (WGS) entry which is preliminary data.</text>
</comment>
<feature type="transmembrane region" description="Helical" evidence="8">
    <location>
        <begin position="341"/>
        <end position="362"/>
    </location>
</feature>
<evidence type="ECO:0000256" key="2">
    <source>
        <dbReference type="ARBA" id="ARBA00007692"/>
    </source>
</evidence>
<evidence type="ECO:0000256" key="6">
    <source>
        <dbReference type="ARBA" id="ARBA00023136"/>
    </source>
</evidence>
<name>A0A8T2NVP2_9TELE</name>
<dbReference type="Gene3D" id="1.20.1070.10">
    <property type="entry name" value="Rhodopsin 7-helix transmembrane proteins"/>
    <property type="match status" value="1"/>
</dbReference>
<dbReference type="CDD" id="cd00637">
    <property type="entry name" value="7tm_classA_rhodopsin-like"/>
    <property type="match status" value="1"/>
</dbReference>
<dbReference type="InterPro" id="IPR017452">
    <property type="entry name" value="GPCR_Rhodpsn_7TM"/>
</dbReference>
<dbReference type="PANTHER" id="PTHR26451:SF1002">
    <property type="entry name" value="G-PROTEIN COUPLED RECEPTOR 148-RELATED"/>
    <property type="match status" value="1"/>
</dbReference>
<dbReference type="InterPro" id="IPR052921">
    <property type="entry name" value="GPCR1_Superfamily_Member"/>
</dbReference>
<proteinExistence type="inferred from homology"/>
<dbReference type="GO" id="GO:0016020">
    <property type="term" value="C:membrane"/>
    <property type="evidence" value="ECO:0007669"/>
    <property type="project" value="UniProtKB-SubCell"/>
</dbReference>
<dbReference type="Pfam" id="PF00001">
    <property type="entry name" value="7tm_1"/>
    <property type="match status" value="1"/>
</dbReference>
<protein>
    <recommendedName>
        <fullName evidence="10">G-protein coupled receptors family 1 profile domain-containing protein</fullName>
    </recommendedName>
</protein>
<dbReference type="PANTHER" id="PTHR26451">
    <property type="entry name" value="G_PROTEIN_RECEP_F1_2 DOMAIN-CONTAINING PROTEIN"/>
    <property type="match status" value="1"/>
</dbReference>
<dbReference type="GO" id="GO:0003676">
    <property type="term" value="F:nucleic acid binding"/>
    <property type="evidence" value="ECO:0007669"/>
    <property type="project" value="InterPro"/>
</dbReference>
<evidence type="ECO:0000256" key="1">
    <source>
        <dbReference type="ARBA" id="ARBA00004370"/>
    </source>
</evidence>
<feature type="chain" id="PRO_5035724558" description="G-protein coupled receptors family 1 profile domain-containing protein" evidence="9">
    <location>
        <begin position="21"/>
        <end position="597"/>
    </location>
</feature>
<dbReference type="Pfam" id="PF02536">
    <property type="entry name" value="mTERF"/>
    <property type="match status" value="1"/>
</dbReference>
<keyword evidence="3 8" id="KW-0812">Transmembrane</keyword>
<dbReference type="InterPro" id="IPR000276">
    <property type="entry name" value="GPCR_Rhodpsn"/>
</dbReference>
<dbReference type="PROSITE" id="PS50262">
    <property type="entry name" value="G_PROTEIN_RECEP_F1_2"/>
    <property type="match status" value="1"/>
</dbReference>
<organism evidence="11 12">
    <name type="scientific">Albula glossodonta</name>
    <name type="common">roundjaw bonefish</name>
    <dbReference type="NCBI Taxonomy" id="121402"/>
    <lineage>
        <taxon>Eukaryota</taxon>
        <taxon>Metazoa</taxon>
        <taxon>Chordata</taxon>
        <taxon>Craniata</taxon>
        <taxon>Vertebrata</taxon>
        <taxon>Euteleostomi</taxon>
        <taxon>Actinopterygii</taxon>
        <taxon>Neopterygii</taxon>
        <taxon>Teleostei</taxon>
        <taxon>Albuliformes</taxon>
        <taxon>Albulidae</taxon>
        <taxon>Albula</taxon>
    </lineage>
</organism>
<dbReference type="GO" id="GO:0005549">
    <property type="term" value="F:odorant binding"/>
    <property type="evidence" value="ECO:0007669"/>
    <property type="project" value="TreeGrafter"/>
</dbReference>
<reference evidence="11" key="1">
    <citation type="thesis" date="2021" institute="BYU ScholarsArchive" country="Provo, UT, USA">
        <title>Applications of and Algorithms for Genome Assembly and Genomic Analyses with an Emphasis on Marine Teleosts.</title>
        <authorList>
            <person name="Pickett B.D."/>
        </authorList>
    </citation>
    <scope>NUCLEOTIDE SEQUENCE</scope>
    <source>
        <strain evidence="11">HI-2016</strain>
    </source>
</reference>
<keyword evidence="12" id="KW-1185">Reference proteome</keyword>
<evidence type="ECO:0000256" key="5">
    <source>
        <dbReference type="ARBA" id="ARBA00022989"/>
    </source>
</evidence>
<dbReference type="GO" id="GO:0004984">
    <property type="term" value="F:olfactory receptor activity"/>
    <property type="evidence" value="ECO:0007669"/>
    <property type="project" value="TreeGrafter"/>
</dbReference>
<comment type="subcellular location">
    <subcellularLocation>
        <location evidence="1">Membrane</location>
    </subcellularLocation>
</comment>
<keyword evidence="9" id="KW-0732">Signal</keyword>
<feature type="transmembrane region" description="Helical" evidence="8">
    <location>
        <begin position="549"/>
        <end position="573"/>
    </location>
</feature>
<feature type="domain" description="G-protein coupled receptors family 1 profile" evidence="10">
    <location>
        <begin position="319"/>
        <end position="571"/>
    </location>
</feature>
<dbReference type="InterPro" id="IPR003690">
    <property type="entry name" value="MTERF"/>
</dbReference>
<keyword evidence="4" id="KW-0809">Transit peptide</keyword>
<dbReference type="SUPFAM" id="SSF81321">
    <property type="entry name" value="Family A G protein-coupled receptor-like"/>
    <property type="match status" value="1"/>
</dbReference>